<evidence type="ECO:0000313" key="2">
    <source>
        <dbReference type="Proteomes" id="UP000597459"/>
    </source>
</evidence>
<dbReference type="Pfam" id="PF00702">
    <property type="entry name" value="Hydrolase"/>
    <property type="match status" value="1"/>
</dbReference>
<dbReference type="GO" id="GO:0050308">
    <property type="term" value="F:sugar-phosphatase activity"/>
    <property type="evidence" value="ECO:0007669"/>
    <property type="project" value="TreeGrafter"/>
</dbReference>
<dbReference type="SUPFAM" id="SSF56784">
    <property type="entry name" value="HAD-like"/>
    <property type="match status" value="1"/>
</dbReference>
<dbReference type="InterPro" id="IPR023198">
    <property type="entry name" value="PGP-like_dom2"/>
</dbReference>
<dbReference type="InterPro" id="IPR006439">
    <property type="entry name" value="HAD-SF_hydro_IA"/>
</dbReference>
<dbReference type="AlphaFoldDB" id="A0A967B3C0"/>
<keyword evidence="2" id="KW-1185">Reference proteome</keyword>
<proteinExistence type="predicted"/>
<dbReference type="Gene3D" id="3.40.50.1000">
    <property type="entry name" value="HAD superfamily/HAD-like"/>
    <property type="match status" value="1"/>
</dbReference>
<keyword evidence="1" id="KW-0378">Hydrolase</keyword>
<dbReference type="EMBL" id="WOTH01000004">
    <property type="protein sequence ID" value="NHO52962.1"/>
    <property type="molecule type" value="Genomic_DNA"/>
</dbReference>
<dbReference type="PRINTS" id="PR00413">
    <property type="entry name" value="HADHALOGNASE"/>
</dbReference>
<dbReference type="InterPro" id="IPR036412">
    <property type="entry name" value="HAD-like_sf"/>
</dbReference>
<dbReference type="RefSeq" id="WP_166313107.1">
    <property type="nucleotide sequence ID" value="NZ_WOTH01000004.1"/>
</dbReference>
<accession>A0A967B3C0</accession>
<reference evidence="1" key="1">
    <citation type="submission" date="2019-11" db="EMBL/GenBank/DDBJ databases">
        <title>Description of new Acetobacter species.</title>
        <authorList>
            <person name="Cleenwerck I."/>
            <person name="Sombolestani A.S."/>
        </authorList>
    </citation>
    <scope>NUCLEOTIDE SEQUENCE</scope>
    <source>
        <strain evidence="1">LMG 1626</strain>
    </source>
</reference>
<dbReference type="NCBIfam" id="TIGR01509">
    <property type="entry name" value="HAD-SF-IA-v3"/>
    <property type="match status" value="1"/>
</dbReference>
<organism evidence="1 2">
    <name type="scientific">Acetobacter estunensis</name>
    <dbReference type="NCBI Taxonomy" id="104097"/>
    <lineage>
        <taxon>Bacteria</taxon>
        <taxon>Pseudomonadati</taxon>
        <taxon>Pseudomonadota</taxon>
        <taxon>Alphaproteobacteria</taxon>
        <taxon>Acetobacterales</taxon>
        <taxon>Acetobacteraceae</taxon>
        <taxon>Acetobacter</taxon>
    </lineage>
</organism>
<comment type="caution">
    <text evidence="1">The sequence shown here is derived from an EMBL/GenBank/DDBJ whole genome shotgun (WGS) entry which is preliminary data.</text>
</comment>
<dbReference type="PANTHER" id="PTHR43481">
    <property type="entry name" value="FRUCTOSE-1-PHOSPHATE PHOSPHATASE"/>
    <property type="match status" value="1"/>
</dbReference>
<gene>
    <name evidence="1" type="ORF">GOB87_03160</name>
</gene>
<dbReference type="SFLD" id="SFLDG01129">
    <property type="entry name" value="C1.5:_HAD__Beta-PGM__Phosphata"/>
    <property type="match status" value="1"/>
</dbReference>
<dbReference type="PANTHER" id="PTHR43481:SF4">
    <property type="entry name" value="GLYCEROL-1-PHOSPHATE PHOSPHOHYDROLASE 1-RELATED"/>
    <property type="match status" value="1"/>
</dbReference>
<dbReference type="SFLD" id="SFLDS00003">
    <property type="entry name" value="Haloacid_Dehalogenase"/>
    <property type="match status" value="1"/>
</dbReference>
<evidence type="ECO:0000313" key="1">
    <source>
        <dbReference type="EMBL" id="NHO52962.1"/>
    </source>
</evidence>
<sequence length="199" mass="21391">MGELPAGTQALIFDCDGTLVDSLPLYLEAWLDALKTKGGIEVAPEWFFSRRGYSEEMVLAALEKERGVALDHAAIKAATRAGVLARLPQVKANVPVVEIVREWAGRLPMAVASSGSRAVVEASLVAVGIRDVFEAVVTIDDVERPKPAPDLYLLAAQRLGVEPAHCVVFEDSAEGLDAALAAGMNARDVRPWSMFRHLS</sequence>
<name>A0A967B3C0_9PROT</name>
<dbReference type="InterPro" id="IPR051806">
    <property type="entry name" value="HAD-like_SPP"/>
</dbReference>
<dbReference type="InterPro" id="IPR023214">
    <property type="entry name" value="HAD_sf"/>
</dbReference>
<dbReference type="Gene3D" id="1.10.150.240">
    <property type="entry name" value="Putative phosphatase, domain 2"/>
    <property type="match status" value="1"/>
</dbReference>
<protein>
    <submittedName>
        <fullName evidence="1">HAD-IA family hydrolase</fullName>
    </submittedName>
</protein>
<dbReference type="Proteomes" id="UP000597459">
    <property type="component" value="Unassembled WGS sequence"/>
</dbReference>